<dbReference type="GO" id="GO:0019854">
    <property type="term" value="P:L-ascorbic acid catabolic process"/>
    <property type="evidence" value="ECO:0007669"/>
    <property type="project" value="TreeGrafter"/>
</dbReference>
<comment type="catalytic activity">
    <reaction evidence="1">
        <text>D-ribulose 5-phosphate + formaldehyde = D-arabino-hex-3-ulose 6-phosphate</text>
        <dbReference type="Rhea" id="RHEA:25201"/>
        <dbReference type="ChEBI" id="CHEBI:16842"/>
        <dbReference type="ChEBI" id="CHEBI:58121"/>
        <dbReference type="ChEBI" id="CHEBI:58542"/>
        <dbReference type="EC" id="4.1.2.43"/>
    </reaction>
</comment>
<dbReference type="SUPFAM" id="SSF51366">
    <property type="entry name" value="Ribulose-phoshate binding barrel"/>
    <property type="match status" value="1"/>
</dbReference>
<dbReference type="InterPro" id="IPR001754">
    <property type="entry name" value="OMPdeCOase_dom"/>
</dbReference>
<dbReference type="NCBIfam" id="TIGR03128">
    <property type="entry name" value="RuMP_HxlA"/>
    <property type="match status" value="1"/>
</dbReference>
<keyword evidence="6" id="KW-0456">Lyase</keyword>
<evidence type="ECO:0000259" key="8">
    <source>
        <dbReference type="SMART" id="SM00934"/>
    </source>
</evidence>
<evidence type="ECO:0000256" key="3">
    <source>
        <dbReference type="ARBA" id="ARBA00006350"/>
    </source>
</evidence>
<dbReference type="GO" id="GO:0006730">
    <property type="term" value="P:one-carbon metabolic process"/>
    <property type="evidence" value="ECO:0007669"/>
    <property type="project" value="UniProtKB-KW"/>
</dbReference>
<dbReference type="CDD" id="cd04726">
    <property type="entry name" value="KGPDC_HPS"/>
    <property type="match status" value="1"/>
</dbReference>
<dbReference type="PANTHER" id="PTHR35039:SF3">
    <property type="entry name" value="3-KETO-L-GULONATE-6-PHOSPHATE DECARBOXYLASE SGBH-RELATED"/>
    <property type="match status" value="1"/>
</dbReference>
<dbReference type="OrthoDB" id="43475at2"/>
<keyword evidence="7" id="KW-0119">Carbohydrate metabolism</keyword>
<evidence type="ECO:0000313" key="10">
    <source>
        <dbReference type="Proteomes" id="UP000321051"/>
    </source>
</evidence>
<dbReference type="EMBL" id="BJUN01000032">
    <property type="protein sequence ID" value="GEK60161.1"/>
    <property type="molecule type" value="Genomic_DNA"/>
</dbReference>
<organism evidence="9 10">
    <name type="scientific">Marinococcus halophilus</name>
    <dbReference type="NCBI Taxonomy" id="1371"/>
    <lineage>
        <taxon>Bacteria</taxon>
        <taxon>Bacillati</taxon>
        <taxon>Bacillota</taxon>
        <taxon>Bacilli</taxon>
        <taxon>Bacillales</taxon>
        <taxon>Bacillaceae</taxon>
        <taxon>Marinococcus</taxon>
    </lineage>
</organism>
<accession>A0A510YBZ9</accession>
<dbReference type="GO" id="GO:0006207">
    <property type="term" value="P:'de novo' pyrimidine nucleobase biosynthetic process"/>
    <property type="evidence" value="ECO:0007669"/>
    <property type="project" value="InterPro"/>
</dbReference>
<dbReference type="GO" id="GO:0033982">
    <property type="term" value="F:3-dehydro-L-gulonate-6-phosphate decarboxylase activity"/>
    <property type="evidence" value="ECO:0007669"/>
    <property type="project" value="TreeGrafter"/>
</dbReference>
<evidence type="ECO:0000256" key="1">
    <source>
        <dbReference type="ARBA" id="ARBA00000718"/>
    </source>
</evidence>
<gene>
    <name evidence="9" type="ORF">MHA01_30660</name>
</gene>
<comment type="similarity">
    <text evidence="3">Belongs to the HPS/KGPDC family. HPS subfamily.</text>
</comment>
<dbReference type="InterPro" id="IPR011060">
    <property type="entry name" value="RibuloseP-bd_barrel"/>
</dbReference>
<dbReference type="SMART" id="SM00934">
    <property type="entry name" value="OMPdecase"/>
    <property type="match status" value="1"/>
</dbReference>
<proteinExistence type="inferred from homology"/>
<dbReference type="GO" id="GO:0004590">
    <property type="term" value="F:orotidine-5'-phosphate decarboxylase activity"/>
    <property type="evidence" value="ECO:0007669"/>
    <property type="project" value="InterPro"/>
</dbReference>
<evidence type="ECO:0000256" key="4">
    <source>
        <dbReference type="ARBA" id="ARBA00012890"/>
    </source>
</evidence>
<dbReference type="RefSeq" id="WP_079474636.1">
    <property type="nucleotide sequence ID" value="NZ_BJUN01000032.1"/>
</dbReference>
<dbReference type="FunFam" id="3.20.20.70:FF:000022">
    <property type="entry name" value="3-keto-L-gulonate-6-phosphate decarboxylase UlaD"/>
    <property type="match status" value="1"/>
</dbReference>
<evidence type="ECO:0000256" key="2">
    <source>
        <dbReference type="ARBA" id="ARBA00005014"/>
    </source>
</evidence>
<dbReference type="STRING" id="1371.GCA_900166605_00285"/>
<name>A0A510YBZ9_MARHA</name>
<dbReference type="InterPro" id="IPR041710">
    <property type="entry name" value="HPS/KGPDC"/>
</dbReference>
<dbReference type="PANTHER" id="PTHR35039">
    <property type="entry name" value="3-KETO-L-GULONATE-6-PHOSPHATE DECARBOXYLASE SGBH-RELATED"/>
    <property type="match status" value="1"/>
</dbReference>
<evidence type="ECO:0000256" key="6">
    <source>
        <dbReference type="ARBA" id="ARBA00023239"/>
    </source>
</evidence>
<comment type="pathway">
    <text evidence="2">One-carbon metabolism; formaldehyde assimilation via RuMP pathway; D-fructose 6-phosphate from D-ribulose 5-phosphate and formaldehyde: step 1/2.</text>
</comment>
<dbReference type="InterPro" id="IPR013785">
    <property type="entry name" value="Aldolase_TIM"/>
</dbReference>
<sequence>MKIQLALDRLPWNDCFKIVHQTEAYIDWIEIGTGVIKEYGMDIVRQMKKEYPDQLLVADMKTCDAARAETIQAFEAGADVTTVMAFAPDASIQAVLETAGEYGKKAFVDLLNVQDKQRLDELDKFGVRSASLHIGKDMQRENAGDNDYYRLLQAFPHWEVSAAGGLQAETLYKIKDARPDVIIIGGAITKSENPRQTAEQIRLEADRL</sequence>
<comment type="caution">
    <text evidence="9">The sequence shown here is derived from an EMBL/GenBank/DDBJ whole genome shotgun (WGS) entry which is preliminary data.</text>
</comment>
<dbReference type="InterPro" id="IPR017553">
    <property type="entry name" value="3-hexulose-6-phosphate_synth"/>
</dbReference>
<protein>
    <recommendedName>
        <fullName evidence="4">3-hexulose-6-phosphate synthase</fullName>
        <ecNumber evidence="4">4.1.2.43</ecNumber>
    </recommendedName>
</protein>
<evidence type="ECO:0000256" key="5">
    <source>
        <dbReference type="ARBA" id="ARBA00022563"/>
    </source>
</evidence>
<dbReference type="Gene3D" id="3.20.20.70">
    <property type="entry name" value="Aldolase class I"/>
    <property type="match status" value="1"/>
</dbReference>
<dbReference type="Proteomes" id="UP000321051">
    <property type="component" value="Unassembled WGS sequence"/>
</dbReference>
<keyword evidence="10" id="KW-1185">Reference proteome</keyword>
<keyword evidence="5" id="KW-0554">One-carbon metabolism</keyword>
<reference evidence="9 10" key="1">
    <citation type="submission" date="2019-07" db="EMBL/GenBank/DDBJ databases">
        <title>Whole genome shotgun sequence of Marinococcus halophilus NBRC 102359.</title>
        <authorList>
            <person name="Hosoyama A."/>
            <person name="Uohara A."/>
            <person name="Ohji S."/>
            <person name="Ichikawa N."/>
        </authorList>
    </citation>
    <scope>NUCLEOTIDE SEQUENCE [LARGE SCALE GENOMIC DNA]</scope>
    <source>
        <strain evidence="9 10">NBRC 102359</strain>
    </source>
</reference>
<dbReference type="AlphaFoldDB" id="A0A510YBZ9"/>
<evidence type="ECO:0000313" key="9">
    <source>
        <dbReference type="EMBL" id="GEK60161.1"/>
    </source>
</evidence>
<feature type="domain" description="Orotidine 5'-phosphate decarboxylase" evidence="8">
    <location>
        <begin position="2"/>
        <end position="201"/>
    </location>
</feature>
<dbReference type="Pfam" id="PF00215">
    <property type="entry name" value="OMPdecase"/>
    <property type="match status" value="1"/>
</dbReference>
<evidence type="ECO:0000256" key="7">
    <source>
        <dbReference type="ARBA" id="ARBA00023277"/>
    </source>
</evidence>
<dbReference type="EC" id="4.1.2.43" evidence="4"/>
<dbReference type="GO" id="GO:0043801">
    <property type="term" value="F:hexulose-6-phosphate synthase activity"/>
    <property type="evidence" value="ECO:0007669"/>
    <property type="project" value="UniProtKB-EC"/>
</dbReference>